<dbReference type="EC" id="4.1.1.20" evidence="5 6"/>
<dbReference type="GO" id="GO:0030170">
    <property type="term" value="F:pyridoxal phosphate binding"/>
    <property type="evidence" value="ECO:0007669"/>
    <property type="project" value="UniProtKB-UniRule"/>
</dbReference>
<comment type="cofactor">
    <cofactor evidence="1 5 7 8">
        <name>pyridoxal 5'-phosphate</name>
        <dbReference type="ChEBI" id="CHEBI:597326"/>
    </cofactor>
</comment>
<dbReference type="GO" id="GO:0008836">
    <property type="term" value="F:diaminopimelate decarboxylase activity"/>
    <property type="evidence" value="ECO:0007669"/>
    <property type="project" value="UniProtKB-UniRule"/>
</dbReference>
<evidence type="ECO:0000256" key="4">
    <source>
        <dbReference type="ARBA" id="ARBA00023239"/>
    </source>
</evidence>
<reference evidence="10" key="1">
    <citation type="submission" date="2020-08" db="EMBL/GenBank/DDBJ databases">
        <title>Genome public.</title>
        <authorList>
            <person name="Liu C."/>
            <person name="Sun Q."/>
        </authorList>
    </citation>
    <scope>NUCLEOTIDE SEQUENCE</scope>
    <source>
        <strain evidence="10">BX15</strain>
    </source>
</reference>
<keyword evidence="5 8" id="KW-0457">Lysine biosynthesis</keyword>
<evidence type="ECO:0000256" key="3">
    <source>
        <dbReference type="ARBA" id="ARBA00022898"/>
    </source>
</evidence>
<comment type="pathway">
    <text evidence="5 8">Amino-acid biosynthesis; L-lysine biosynthesis via DAP pathway; L-lysine from DL-2,6-diaminopimelate: step 1/1.</text>
</comment>
<feature type="binding site" evidence="5">
    <location>
        <position position="293"/>
    </location>
    <ligand>
        <name>substrate</name>
    </ligand>
</feature>
<feature type="domain" description="Orn/DAP/Arg decarboxylase 2 N-terminal" evidence="9">
    <location>
        <begin position="42"/>
        <end position="297"/>
    </location>
</feature>
<dbReference type="InterPro" id="IPR000183">
    <property type="entry name" value="Orn/DAP/Arg_de-COase"/>
</dbReference>
<dbReference type="FunFam" id="3.20.20.10:FF:000003">
    <property type="entry name" value="Diaminopimelate decarboxylase"/>
    <property type="match status" value="1"/>
</dbReference>
<accession>A0A923MHN2</accession>
<feature type="binding site" evidence="5">
    <location>
        <position position="360"/>
    </location>
    <ligand>
        <name>substrate</name>
    </ligand>
</feature>
<evidence type="ECO:0000313" key="10">
    <source>
        <dbReference type="EMBL" id="MBC5770892.1"/>
    </source>
</evidence>
<evidence type="ECO:0000256" key="8">
    <source>
        <dbReference type="RuleBase" id="RU003738"/>
    </source>
</evidence>
<dbReference type="InterPro" id="IPR029066">
    <property type="entry name" value="PLP-binding_barrel"/>
</dbReference>
<dbReference type="PRINTS" id="PR01181">
    <property type="entry name" value="DAPDCRBXLASE"/>
</dbReference>
<dbReference type="InterPro" id="IPR022657">
    <property type="entry name" value="De-COase2_CS"/>
</dbReference>
<comment type="caution">
    <text evidence="10">The sequence shown here is derived from an EMBL/GenBank/DDBJ whole genome shotgun (WGS) entry which is preliminary data.</text>
</comment>
<evidence type="ECO:0000256" key="1">
    <source>
        <dbReference type="ARBA" id="ARBA00001933"/>
    </source>
</evidence>
<dbReference type="SUPFAM" id="SSF51419">
    <property type="entry name" value="PLP-binding barrel"/>
    <property type="match status" value="1"/>
</dbReference>
<keyword evidence="3 5" id="KW-0663">Pyridoxal phosphate</keyword>
<evidence type="ECO:0000259" key="9">
    <source>
        <dbReference type="Pfam" id="PF02784"/>
    </source>
</evidence>
<dbReference type="HAMAP" id="MF_02120">
    <property type="entry name" value="LysA"/>
    <property type="match status" value="1"/>
</dbReference>
<dbReference type="InterPro" id="IPR002986">
    <property type="entry name" value="DAP_deCOOHase_LysA"/>
</dbReference>
<keyword evidence="4 5" id="KW-0456">Lyase</keyword>
<keyword evidence="2 5" id="KW-0210">Decarboxylase</keyword>
<dbReference type="RefSeq" id="WP_187015118.1">
    <property type="nucleotide sequence ID" value="NZ_JACOQI010000010.1"/>
</dbReference>
<comment type="similarity">
    <text evidence="5">Belongs to the Orn/Lys/Arg decarboxylase class-II family. LysA subfamily.</text>
</comment>
<organism evidence="10 11">
    <name type="scientific">Dysosmobacter segnis</name>
    <dbReference type="NCBI Taxonomy" id="2763042"/>
    <lineage>
        <taxon>Bacteria</taxon>
        <taxon>Bacillati</taxon>
        <taxon>Bacillota</taxon>
        <taxon>Clostridia</taxon>
        <taxon>Eubacteriales</taxon>
        <taxon>Oscillospiraceae</taxon>
        <taxon>Dysosmobacter</taxon>
    </lineage>
</organism>
<dbReference type="InterPro" id="IPR009006">
    <property type="entry name" value="Ala_racemase/Decarboxylase_C"/>
</dbReference>
<dbReference type="GO" id="GO:0009089">
    <property type="term" value="P:lysine biosynthetic process via diaminopimelate"/>
    <property type="evidence" value="ECO:0007669"/>
    <property type="project" value="UniProtKB-UniRule"/>
</dbReference>
<dbReference type="NCBIfam" id="TIGR01048">
    <property type="entry name" value="lysA"/>
    <property type="match status" value="1"/>
</dbReference>
<dbReference type="Pfam" id="PF02784">
    <property type="entry name" value="Orn_Arg_deC_N"/>
    <property type="match status" value="1"/>
</dbReference>
<dbReference type="SUPFAM" id="SSF50621">
    <property type="entry name" value="Alanine racemase C-terminal domain-like"/>
    <property type="match status" value="1"/>
</dbReference>
<protein>
    <recommendedName>
        <fullName evidence="5 6">Diaminopimelate decarboxylase</fullName>
        <shortName evidence="5">DAP decarboxylase</shortName>
        <shortName evidence="5">DAPDC</shortName>
        <ecNumber evidence="5 6">4.1.1.20</ecNumber>
    </recommendedName>
</protein>
<comment type="function">
    <text evidence="5">Specifically catalyzes the decarboxylation of meso-diaminopimelate (meso-DAP) to L-lysine.</text>
</comment>
<evidence type="ECO:0000313" key="11">
    <source>
        <dbReference type="Proteomes" id="UP000620327"/>
    </source>
</evidence>
<feature type="binding site" evidence="5">
    <location>
        <position position="334"/>
    </location>
    <ligand>
        <name>substrate</name>
    </ligand>
</feature>
<evidence type="ECO:0000256" key="6">
    <source>
        <dbReference type="NCBIfam" id="TIGR01048"/>
    </source>
</evidence>
<feature type="binding site" evidence="5">
    <location>
        <position position="389"/>
    </location>
    <ligand>
        <name>pyridoxal 5'-phosphate</name>
        <dbReference type="ChEBI" id="CHEBI:597326"/>
    </ligand>
</feature>
<evidence type="ECO:0000256" key="5">
    <source>
        <dbReference type="HAMAP-Rule" id="MF_02120"/>
    </source>
</evidence>
<evidence type="ECO:0000256" key="7">
    <source>
        <dbReference type="PIRSR" id="PIRSR600183-50"/>
    </source>
</evidence>
<dbReference type="CDD" id="cd06828">
    <property type="entry name" value="PLPDE_III_DapDC"/>
    <property type="match status" value="1"/>
</dbReference>
<dbReference type="Gene3D" id="3.20.20.10">
    <property type="entry name" value="Alanine racemase"/>
    <property type="match status" value="1"/>
</dbReference>
<dbReference type="PANTHER" id="PTHR43727">
    <property type="entry name" value="DIAMINOPIMELATE DECARBOXYLASE"/>
    <property type="match status" value="1"/>
</dbReference>
<evidence type="ECO:0000256" key="2">
    <source>
        <dbReference type="ARBA" id="ARBA00022793"/>
    </source>
</evidence>
<dbReference type="Proteomes" id="UP000620327">
    <property type="component" value="Unassembled WGS sequence"/>
</dbReference>
<dbReference type="AlphaFoldDB" id="A0A923MHN2"/>
<dbReference type="PROSITE" id="PS00879">
    <property type="entry name" value="ODR_DC_2_2"/>
    <property type="match status" value="1"/>
</dbReference>
<dbReference type="PANTHER" id="PTHR43727:SF2">
    <property type="entry name" value="GROUP IV DECARBOXYLASE"/>
    <property type="match status" value="1"/>
</dbReference>
<feature type="binding site" evidence="5">
    <location>
        <position position="389"/>
    </location>
    <ligand>
        <name>substrate</name>
    </ligand>
</feature>
<name>A0A923MHN2_9FIRM</name>
<feature type="binding site" evidence="5">
    <location>
        <begin position="290"/>
        <end position="293"/>
    </location>
    <ligand>
        <name>pyridoxal 5'-phosphate</name>
        <dbReference type="ChEBI" id="CHEBI:597326"/>
    </ligand>
</feature>
<feature type="binding site" evidence="5">
    <location>
        <position position="330"/>
    </location>
    <ligand>
        <name>substrate</name>
    </ligand>
</feature>
<feature type="binding site" evidence="5">
    <location>
        <position position="248"/>
    </location>
    <ligand>
        <name>pyridoxal 5'-phosphate</name>
        <dbReference type="ChEBI" id="CHEBI:597326"/>
    </ligand>
</feature>
<keyword evidence="11" id="KW-1185">Reference proteome</keyword>
<gene>
    <name evidence="5 10" type="primary">lysA</name>
    <name evidence="10" type="ORF">H8Z83_11275</name>
</gene>
<dbReference type="EMBL" id="JACOQI010000010">
    <property type="protein sequence ID" value="MBC5770892.1"/>
    <property type="molecule type" value="Genomic_DNA"/>
</dbReference>
<sequence length="430" mass="47232">MLSNNIDRTPEGVLTFAGYDVTQLAKEYGTPLYLMDEARIRANCRMYLQAFRDHFGPGSLPLYASKAASFKQMYRIMAEEGMGVDVVSSGELYTALSAGFPAERIYFHGNCKTDADLAYGVSQGIGFFVADNREELLALEKTAAEANVTQKILLRVTPGIDPHTYEAVSTGKVDSKFGAAVETGQAMELVKLALTLPHLDLRGLHCHVGSQVFGEDVYQRTLDIMVPFLASIREETGVTLSDLNLGGGYGVRYTAEDEAINIPARLAELAAHLKEETERLGLPMPRFLMEPGRSIVADAGMTLYTVGSVKRIPGYKQYAAVDGGMTDNPRYALYQSRYTVYHAYKSSSMERFDVVGRCCESGDIIQPGVELPGDTCRGDILAVCTTGAYNYSMASNYNRLPRPAVVMLTPDRIYEAVRRETFADLTALDL</sequence>
<dbReference type="PRINTS" id="PR01179">
    <property type="entry name" value="ODADCRBXLASE"/>
</dbReference>
<dbReference type="InterPro" id="IPR022644">
    <property type="entry name" value="De-COase2_N"/>
</dbReference>
<comment type="catalytic activity">
    <reaction evidence="5 8">
        <text>meso-2,6-diaminopimelate + H(+) = L-lysine + CO2</text>
        <dbReference type="Rhea" id="RHEA:15101"/>
        <dbReference type="ChEBI" id="CHEBI:15378"/>
        <dbReference type="ChEBI" id="CHEBI:16526"/>
        <dbReference type="ChEBI" id="CHEBI:32551"/>
        <dbReference type="ChEBI" id="CHEBI:57791"/>
        <dbReference type="EC" id="4.1.1.20"/>
    </reaction>
</comment>
<proteinExistence type="inferred from homology"/>
<feature type="active site" description="Proton donor" evidence="7">
    <location>
        <position position="359"/>
    </location>
</feature>
<dbReference type="Gene3D" id="2.40.37.10">
    <property type="entry name" value="Lyase, Ornithine Decarboxylase, Chain A, domain 1"/>
    <property type="match status" value="1"/>
</dbReference>
<comment type="subunit">
    <text evidence="5">Homodimer.</text>
</comment>
<keyword evidence="5" id="KW-0028">Amino-acid biosynthesis</keyword>
<feature type="modified residue" description="N6-(pyridoxal phosphate)lysine" evidence="5 7">
    <location>
        <position position="66"/>
    </location>
</feature>